<dbReference type="AlphaFoldDB" id="A0A2Z4GB68"/>
<dbReference type="Proteomes" id="UP000249873">
    <property type="component" value="Chromosome"/>
</dbReference>
<accession>A0A2Z4GB68</accession>
<organism evidence="1 2">
    <name type="scientific">Arcticibacterium luteifluviistationis</name>
    <dbReference type="NCBI Taxonomy" id="1784714"/>
    <lineage>
        <taxon>Bacteria</taxon>
        <taxon>Pseudomonadati</taxon>
        <taxon>Bacteroidota</taxon>
        <taxon>Cytophagia</taxon>
        <taxon>Cytophagales</taxon>
        <taxon>Leadbetterellaceae</taxon>
        <taxon>Arcticibacterium</taxon>
    </lineage>
</organism>
<dbReference type="EMBL" id="CP029480">
    <property type="protein sequence ID" value="AWV98371.1"/>
    <property type="molecule type" value="Genomic_DNA"/>
</dbReference>
<evidence type="ECO:0000313" key="2">
    <source>
        <dbReference type="Proteomes" id="UP000249873"/>
    </source>
</evidence>
<name>A0A2Z4GB68_9BACT</name>
<protein>
    <submittedName>
        <fullName evidence="1">Uncharacterized protein</fullName>
    </submittedName>
</protein>
<dbReference type="KEGG" id="als:DJ013_09380"/>
<reference evidence="1 2" key="1">
    <citation type="submission" date="2018-05" db="EMBL/GenBank/DDBJ databases">
        <title>Complete genome sequence of Arcticibacterium luteifluviistationis SM1504T, a cytophagaceae bacterium isolated from Arctic surface seawater.</title>
        <authorList>
            <person name="Li Y."/>
            <person name="Qin Q.-L."/>
        </authorList>
    </citation>
    <scope>NUCLEOTIDE SEQUENCE [LARGE SCALE GENOMIC DNA]</scope>
    <source>
        <strain evidence="1 2">SM1504</strain>
    </source>
</reference>
<gene>
    <name evidence="1" type="ORF">DJ013_09380</name>
</gene>
<sequence>MEESIKNIHLAAQYLAAAGKSFLSSLDDDSQSNLAWNAKTISLESRDLGNGMKLTFSLENGFLTWLGTEEKLDLKTHSHQEILTWLTGTSTAMALEKTYAYAVSYELDYPPIESNYKYSFETADSKVIAEKFTLAQKGMESFLKTNNLTSEIRVWPHHFDIGIYTNLSDKLFLGAGLAIPDSLESDLYFYASGYNDGSVIVTKNLPKLSVGSWHPDWNGGTLKSKGVSEDDVKSFLNQAKNAFKENV</sequence>
<proteinExistence type="predicted"/>
<dbReference type="OrthoDB" id="1158385at2"/>
<keyword evidence="2" id="KW-1185">Reference proteome</keyword>
<evidence type="ECO:0000313" key="1">
    <source>
        <dbReference type="EMBL" id="AWV98371.1"/>
    </source>
</evidence>